<dbReference type="AlphaFoldDB" id="A0A8J5TM28"/>
<name>A0A8J5TM28_ZIZPA</name>
<reference evidence="2" key="2">
    <citation type="submission" date="2021-02" db="EMBL/GenBank/DDBJ databases">
        <authorList>
            <person name="Kimball J.A."/>
            <person name="Haas M.W."/>
            <person name="Macchietto M."/>
            <person name="Kono T."/>
            <person name="Duquette J."/>
            <person name="Shao M."/>
        </authorList>
    </citation>
    <scope>NUCLEOTIDE SEQUENCE</scope>
    <source>
        <tissue evidence="2">Fresh leaf tissue</tissue>
    </source>
</reference>
<dbReference type="EMBL" id="JAAALK010000084">
    <property type="protein sequence ID" value="KAG8083646.1"/>
    <property type="molecule type" value="Genomic_DNA"/>
</dbReference>
<dbReference type="Proteomes" id="UP000729402">
    <property type="component" value="Unassembled WGS sequence"/>
</dbReference>
<gene>
    <name evidence="2" type="ORF">GUJ93_ZPchr0016g2573</name>
</gene>
<comment type="caution">
    <text evidence="2">The sequence shown here is derived from an EMBL/GenBank/DDBJ whole genome shotgun (WGS) entry which is preliminary data.</text>
</comment>
<feature type="region of interest" description="Disordered" evidence="1">
    <location>
        <begin position="78"/>
        <end position="119"/>
    </location>
</feature>
<evidence type="ECO:0000313" key="2">
    <source>
        <dbReference type="EMBL" id="KAG8083646.1"/>
    </source>
</evidence>
<organism evidence="2 3">
    <name type="scientific">Zizania palustris</name>
    <name type="common">Northern wild rice</name>
    <dbReference type="NCBI Taxonomy" id="103762"/>
    <lineage>
        <taxon>Eukaryota</taxon>
        <taxon>Viridiplantae</taxon>
        <taxon>Streptophyta</taxon>
        <taxon>Embryophyta</taxon>
        <taxon>Tracheophyta</taxon>
        <taxon>Spermatophyta</taxon>
        <taxon>Magnoliopsida</taxon>
        <taxon>Liliopsida</taxon>
        <taxon>Poales</taxon>
        <taxon>Poaceae</taxon>
        <taxon>BOP clade</taxon>
        <taxon>Oryzoideae</taxon>
        <taxon>Oryzeae</taxon>
        <taxon>Zizaniinae</taxon>
        <taxon>Zizania</taxon>
    </lineage>
</organism>
<proteinExistence type="predicted"/>
<evidence type="ECO:0000256" key="1">
    <source>
        <dbReference type="SAM" id="MobiDB-lite"/>
    </source>
</evidence>
<protein>
    <submittedName>
        <fullName evidence="2">Uncharacterized protein</fullName>
    </submittedName>
</protein>
<dbReference type="EMBL" id="JAAALK010000084">
    <property type="protein sequence ID" value="KAG8083642.1"/>
    <property type="molecule type" value="Genomic_DNA"/>
</dbReference>
<dbReference type="EMBL" id="JAAALK010000084">
    <property type="protein sequence ID" value="KAG8083640.1"/>
    <property type="molecule type" value="Genomic_DNA"/>
</dbReference>
<keyword evidence="3" id="KW-1185">Reference proteome</keyword>
<reference evidence="2" key="1">
    <citation type="journal article" date="2021" name="bioRxiv">
        <title>Whole Genome Assembly and Annotation of Northern Wild Rice, Zizania palustris L., Supports a Whole Genome Duplication in the Zizania Genus.</title>
        <authorList>
            <person name="Haas M."/>
            <person name="Kono T."/>
            <person name="Macchietto M."/>
            <person name="Millas R."/>
            <person name="McGilp L."/>
            <person name="Shao M."/>
            <person name="Duquette J."/>
            <person name="Hirsch C.N."/>
            <person name="Kimball J."/>
        </authorList>
    </citation>
    <scope>NUCLEOTIDE SEQUENCE</scope>
    <source>
        <tissue evidence="2">Fresh leaf tissue</tissue>
    </source>
</reference>
<sequence length="219" mass="23929">MSSARMSQAVTFAPDRSPRIIARVAHRVWVLSSPAVSHIPTMKPTAHRQAASPAPFLCRTSAQRPWVLRRTSPARAGVPCFSTPPSYRSPAPHSKARRLRRSSSLPHRSYPPNQSPLLDSAAATAPVRRARLLLLLQKSGYHRFAPPNFCHTNPDQIVTPRAAAPRRVAGGERQFNYHGRSGPGLLEAGLNVLSFAESRQGVCKGSSGFPCVQSLYKLL</sequence>
<accession>A0A8J5TM28</accession>
<evidence type="ECO:0000313" key="3">
    <source>
        <dbReference type="Proteomes" id="UP000729402"/>
    </source>
</evidence>